<dbReference type="AlphaFoldDB" id="A0A1H8T3Y1"/>
<dbReference type="OrthoDB" id="9148135at2"/>
<keyword evidence="1" id="KW-0238">DNA-binding</keyword>
<proteinExistence type="predicted"/>
<dbReference type="Pfam" id="PF06224">
    <property type="entry name" value="AlkZ-like"/>
    <property type="match status" value="1"/>
</dbReference>
<organism evidence="1 2">
    <name type="scientific">Actinacidiphila rubida</name>
    <dbReference type="NCBI Taxonomy" id="310780"/>
    <lineage>
        <taxon>Bacteria</taxon>
        <taxon>Bacillati</taxon>
        <taxon>Actinomycetota</taxon>
        <taxon>Actinomycetes</taxon>
        <taxon>Kitasatosporales</taxon>
        <taxon>Streptomycetaceae</taxon>
        <taxon>Actinacidiphila</taxon>
    </lineage>
</organism>
<name>A0A1H8T3Y1_9ACTN</name>
<keyword evidence="2" id="KW-1185">Reference proteome</keyword>
<dbReference type="EMBL" id="FODD01000047">
    <property type="protein sequence ID" value="SEO85416.1"/>
    <property type="molecule type" value="Genomic_DNA"/>
</dbReference>
<gene>
    <name evidence="1" type="ORF">SAMN05216267_104752</name>
</gene>
<reference evidence="1 2" key="1">
    <citation type="submission" date="2016-10" db="EMBL/GenBank/DDBJ databases">
        <authorList>
            <person name="de Groot N.N."/>
        </authorList>
    </citation>
    <scope>NUCLEOTIDE SEQUENCE [LARGE SCALE GENOMIC DNA]</scope>
    <source>
        <strain evidence="1 2">CGMCC 4.2026</strain>
    </source>
</reference>
<dbReference type="PANTHER" id="PTHR38479">
    <property type="entry name" value="LMO0824 PROTEIN"/>
    <property type="match status" value="1"/>
</dbReference>
<dbReference type="InterPro" id="IPR009351">
    <property type="entry name" value="AlkZ-like"/>
</dbReference>
<dbReference type="Proteomes" id="UP000181951">
    <property type="component" value="Unassembled WGS sequence"/>
</dbReference>
<dbReference type="STRING" id="310780.SAMN05216267_104752"/>
<evidence type="ECO:0000313" key="1">
    <source>
        <dbReference type="EMBL" id="SEO85416.1"/>
    </source>
</evidence>
<dbReference type="GO" id="GO:0003677">
    <property type="term" value="F:DNA binding"/>
    <property type="evidence" value="ECO:0007669"/>
    <property type="project" value="UniProtKB-KW"/>
</dbReference>
<accession>A0A1H8T3Y1</accession>
<dbReference type="PANTHER" id="PTHR38479:SF2">
    <property type="entry name" value="WINGED HELIX DNA-BINDING DOMAIN-CONTAINING PROTEIN"/>
    <property type="match status" value="1"/>
</dbReference>
<sequence length="380" mass="39447">MDALSGDEVRRLRARAQGLHGDGGGRTVADTALLAGGLQAQDAKACRLQVRARSTGLTAPDVDAACAGRPPSVVRTWLMRGTLHAVAAEDVRWLTALLGPRAADAYWGRRARLGLDEDLCARALTALERVLPGQALGRDVLVARLAGEGVVVDPGGQAPAHLLLYAAAHGVVCRGPEAEGDAATYVLADEWLDGVAGPDLSGDAAQAELAVRHAASYGPVSAADLARWAGIPLGAARRGQAAAGERLTEVAGPDGPLLVASARTGTAALPPRGAVRLTGHFDPYLLGYRDRDLMLPPAVAGRIATGGGFLMPCVLRDGAVVATWRHERRPSGLTVRVEPLGAEPDRALPDAALPDAIDAEVADLGRFLGLPARWEWASGR</sequence>
<evidence type="ECO:0000313" key="2">
    <source>
        <dbReference type="Proteomes" id="UP000181951"/>
    </source>
</evidence>
<dbReference type="RefSeq" id="WP_075018101.1">
    <property type="nucleotide sequence ID" value="NZ_FODD01000047.1"/>
</dbReference>
<protein>
    <submittedName>
        <fullName evidence="1">Winged helix DNA-binding domain-containing protein</fullName>
    </submittedName>
</protein>